<organism evidence="2 3">
    <name type="scientific">Gymnopilus dilepis</name>
    <dbReference type="NCBI Taxonomy" id="231916"/>
    <lineage>
        <taxon>Eukaryota</taxon>
        <taxon>Fungi</taxon>
        <taxon>Dikarya</taxon>
        <taxon>Basidiomycota</taxon>
        <taxon>Agaricomycotina</taxon>
        <taxon>Agaricomycetes</taxon>
        <taxon>Agaricomycetidae</taxon>
        <taxon>Agaricales</taxon>
        <taxon>Agaricineae</taxon>
        <taxon>Hymenogastraceae</taxon>
        <taxon>Gymnopilus</taxon>
    </lineage>
</organism>
<evidence type="ECO:0000313" key="2">
    <source>
        <dbReference type="EMBL" id="PPQ77448.1"/>
    </source>
</evidence>
<dbReference type="EMBL" id="NHYE01005084">
    <property type="protein sequence ID" value="PPQ77448.1"/>
    <property type="molecule type" value="Genomic_DNA"/>
</dbReference>
<evidence type="ECO:0000256" key="1">
    <source>
        <dbReference type="SAM" id="MobiDB-lite"/>
    </source>
</evidence>
<feature type="region of interest" description="Disordered" evidence="1">
    <location>
        <begin position="1"/>
        <end position="23"/>
    </location>
</feature>
<dbReference type="AlphaFoldDB" id="A0A409WFY3"/>
<dbReference type="InParanoid" id="A0A409WFY3"/>
<name>A0A409WFY3_9AGAR</name>
<accession>A0A409WFY3</accession>
<dbReference type="Proteomes" id="UP000284706">
    <property type="component" value="Unassembled WGS sequence"/>
</dbReference>
<sequence>MLRYPSLPNSFDRDTDTQQQGGDIPEYESELEVRCLVNNPLAGVIYKYLRCGCLAAGRLGPTVQEKGLTTCGLPTLPSSPAIRRSRPPRFFPGKEHVRRLMTNDDLRHSYSEIAEPETASHLATTDKLERTRLISSFTRTEALELELTALRPMPSSSLSSIVPQQATQRAPPCPGTFRQFVKRQNQIRRSQIGWVSLWRAGRATGCLEFKEIRSLTPDRAKRCLSFDPRNKASAATF</sequence>
<protein>
    <submittedName>
        <fullName evidence="2">Uncharacterized protein</fullName>
    </submittedName>
</protein>
<comment type="caution">
    <text evidence="2">The sequence shown here is derived from an EMBL/GenBank/DDBJ whole genome shotgun (WGS) entry which is preliminary data.</text>
</comment>
<keyword evidence="3" id="KW-1185">Reference proteome</keyword>
<proteinExistence type="predicted"/>
<gene>
    <name evidence="2" type="ORF">CVT26_005810</name>
</gene>
<reference evidence="2 3" key="1">
    <citation type="journal article" date="2018" name="Evol. Lett.">
        <title>Horizontal gene cluster transfer increased hallucinogenic mushroom diversity.</title>
        <authorList>
            <person name="Reynolds H.T."/>
            <person name="Vijayakumar V."/>
            <person name="Gluck-Thaler E."/>
            <person name="Korotkin H.B."/>
            <person name="Matheny P.B."/>
            <person name="Slot J.C."/>
        </authorList>
    </citation>
    <scope>NUCLEOTIDE SEQUENCE [LARGE SCALE GENOMIC DNA]</scope>
    <source>
        <strain evidence="2 3">SRW20</strain>
    </source>
</reference>
<evidence type="ECO:0000313" key="3">
    <source>
        <dbReference type="Proteomes" id="UP000284706"/>
    </source>
</evidence>